<keyword evidence="2" id="KW-0548">Nucleotidyltransferase</keyword>
<evidence type="ECO:0000313" key="5">
    <source>
        <dbReference type="EMBL" id="SNS83954.1"/>
    </source>
</evidence>
<dbReference type="EMBL" id="FZOD01000017">
    <property type="protein sequence ID" value="SNS83954.1"/>
    <property type="molecule type" value="Genomic_DNA"/>
</dbReference>
<dbReference type="NCBIfam" id="NF002332">
    <property type="entry name" value="PRK01293.1"/>
    <property type="match status" value="1"/>
</dbReference>
<feature type="domain" description="Phosphoribosyl-dephospho-CoA transferase MdcG N-terminal" evidence="4">
    <location>
        <begin position="9"/>
        <end position="83"/>
    </location>
</feature>
<evidence type="ECO:0000313" key="6">
    <source>
        <dbReference type="Proteomes" id="UP000198282"/>
    </source>
</evidence>
<dbReference type="AlphaFoldDB" id="A0A239HUU8"/>
<organism evidence="5 6">
    <name type="scientific">Streptosporangium subroseum</name>
    <dbReference type="NCBI Taxonomy" id="106412"/>
    <lineage>
        <taxon>Bacteria</taxon>
        <taxon>Bacillati</taxon>
        <taxon>Actinomycetota</taxon>
        <taxon>Actinomycetes</taxon>
        <taxon>Streptosporangiales</taxon>
        <taxon>Streptosporangiaceae</taxon>
        <taxon>Streptosporangium</taxon>
    </lineage>
</organism>
<evidence type="ECO:0000256" key="1">
    <source>
        <dbReference type="ARBA" id="ARBA00022679"/>
    </source>
</evidence>
<evidence type="ECO:0000256" key="2">
    <source>
        <dbReference type="ARBA" id="ARBA00022695"/>
    </source>
</evidence>
<dbReference type="Proteomes" id="UP000198282">
    <property type="component" value="Unassembled WGS sequence"/>
</dbReference>
<dbReference type="InterPro" id="IPR049180">
    <property type="entry name" value="MdcG_C"/>
</dbReference>
<protein>
    <submittedName>
        <fullName evidence="5">Phosphoribosyl-dephospho-CoA transferase</fullName>
    </submittedName>
</protein>
<name>A0A239HUU8_9ACTN</name>
<reference evidence="5 6" key="1">
    <citation type="submission" date="2017-06" db="EMBL/GenBank/DDBJ databases">
        <authorList>
            <person name="Kim H.J."/>
            <person name="Triplett B.A."/>
        </authorList>
    </citation>
    <scope>NUCLEOTIDE SEQUENCE [LARGE SCALE GENOMIC DNA]</scope>
    <source>
        <strain evidence="5 6">CGMCC 4.2132</strain>
    </source>
</reference>
<keyword evidence="1 5" id="KW-0808">Transferase</keyword>
<evidence type="ECO:0000259" key="3">
    <source>
        <dbReference type="Pfam" id="PF10620"/>
    </source>
</evidence>
<dbReference type="InterPro" id="IPR048903">
    <property type="entry name" value="MdcG_N"/>
</dbReference>
<dbReference type="RefSeq" id="WP_218825369.1">
    <property type="nucleotide sequence ID" value="NZ_FZOD01000017.1"/>
</dbReference>
<sequence length="210" mass="22089">MSVMSAIAHPHDLLRLTGATGAAALDDTLPDWAAASLAACPWGVVRRAPHRPGFIPVGVRGSERWQRHAVLVPAGAVTRSVSPEELRERRPHLSPLSATLSAVALRLAAELEGDVAWGPVGSVGFELATGAPVTHPGSDLDLLIRTPRRLERTRAARLAAAFAALPIAVDCQLETPSGGVALAEWARPDGPVLARTDHGPRLLNDPWAPA</sequence>
<dbReference type="GO" id="GO:0016779">
    <property type="term" value="F:nucleotidyltransferase activity"/>
    <property type="evidence" value="ECO:0007669"/>
    <property type="project" value="UniProtKB-KW"/>
</dbReference>
<accession>A0A239HUU8</accession>
<gene>
    <name evidence="5" type="ORF">SAMN05216276_1017106</name>
</gene>
<keyword evidence="6" id="KW-1185">Reference proteome</keyword>
<dbReference type="NCBIfam" id="TIGR03135">
    <property type="entry name" value="malonate_mdcG"/>
    <property type="match status" value="1"/>
</dbReference>
<feature type="domain" description="Phosphoribosyl-dephospho-CoA transferase MdcG C-terminal" evidence="3">
    <location>
        <begin position="97"/>
        <end position="206"/>
    </location>
</feature>
<dbReference type="Pfam" id="PF10620">
    <property type="entry name" value="MdcG"/>
    <property type="match status" value="1"/>
</dbReference>
<proteinExistence type="predicted"/>
<evidence type="ECO:0000259" key="4">
    <source>
        <dbReference type="Pfam" id="PF20866"/>
    </source>
</evidence>
<dbReference type="Pfam" id="PF20866">
    <property type="entry name" value="MdcG_N"/>
    <property type="match status" value="1"/>
</dbReference>
<dbReference type="InterPro" id="IPR017557">
    <property type="entry name" value="Holo-ACP_synthase"/>
</dbReference>